<dbReference type="SUPFAM" id="SSF64602">
    <property type="entry name" value="F1 ATPase inhibitor, IF1, C-terminal domain"/>
    <property type="match status" value="1"/>
</dbReference>
<comment type="subcellular location">
    <subcellularLocation>
        <location evidence="1">Mitochondrion</location>
    </subcellularLocation>
</comment>
<comment type="similarity">
    <text evidence="2 6">Belongs to the ATPase inhibitor family.</text>
</comment>
<feature type="region of interest" description="Disordered" evidence="7">
    <location>
        <begin position="16"/>
        <end position="49"/>
    </location>
</feature>
<dbReference type="GO" id="GO:0005739">
    <property type="term" value="C:mitochondrion"/>
    <property type="evidence" value="ECO:0007669"/>
    <property type="project" value="UniProtKB-SubCell"/>
</dbReference>
<evidence type="ECO:0000313" key="8">
    <source>
        <dbReference type="EMBL" id="TGZ77710.1"/>
    </source>
</evidence>
<dbReference type="Proteomes" id="UP000298138">
    <property type="component" value="Unassembled WGS sequence"/>
</dbReference>
<dbReference type="EMBL" id="ML220150">
    <property type="protein sequence ID" value="TGZ77710.1"/>
    <property type="molecule type" value="Genomic_DNA"/>
</dbReference>
<dbReference type="InterPro" id="IPR007648">
    <property type="entry name" value="ATPase_inhibitor_mt"/>
</dbReference>
<name>A0A4S2ML36_9PEZI</name>
<evidence type="ECO:0000313" key="9">
    <source>
        <dbReference type="Proteomes" id="UP000298138"/>
    </source>
</evidence>
<keyword evidence="9" id="KW-1185">Reference proteome</keyword>
<evidence type="ECO:0000256" key="4">
    <source>
        <dbReference type="ARBA" id="ARBA00023054"/>
    </source>
</evidence>
<reference evidence="8 9" key="1">
    <citation type="submission" date="2019-04" db="EMBL/GenBank/DDBJ databases">
        <title>Comparative genomics and transcriptomics to analyze fruiting body development in filamentous ascomycetes.</title>
        <authorList>
            <consortium name="DOE Joint Genome Institute"/>
            <person name="Lutkenhaus R."/>
            <person name="Traeger S."/>
            <person name="Breuer J."/>
            <person name="Kuo A."/>
            <person name="Lipzen A."/>
            <person name="Pangilinan J."/>
            <person name="Dilworth D."/>
            <person name="Sandor L."/>
            <person name="Poggeler S."/>
            <person name="Barry K."/>
            <person name="Grigoriev I.V."/>
            <person name="Nowrousian M."/>
        </authorList>
    </citation>
    <scope>NUCLEOTIDE SEQUENCE [LARGE SCALE GENOMIC DNA]</scope>
    <source>
        <strain evidence="8 9">CBS 389.68</strain>
    </source>
</reference>
<dbReference type="PANTHER" id="PTHR48417">
    <property type="entry name" value="ATP SYNTHASE F1 SUBUNIT EPSILON"/>
    <property type="match status" value="1"/>
</dbReference>
<evidence type="ECO:0000256" key="6">
    <source>
        <dbReference type="RuleBase" id="RU368087"/>
    </source>
</evidence>
<keyword evidence="3" id="KW-0809">Transit peptide</keyword>
<dbReference type="InParanoid" id="A0A4S2ML36"/>
<organism evidence="8 9">
    <name type="scientific">Ascodesmis nigricans</name>
    <dbReference type="NCBI Taxonomy" id="341454"/>
    <lineage>
        <taxon>Eukaryota</taxon>
        <taxon>Fungi</taxon>
        <taxon>Dikarya</taxon>
        <taxon>Ascomycota</taxon>
        <taxon>Pezizomycotina</taxon>
        <taxon>Pezizomycetes</taxon>
        <taxon>Pezizales</taxon>
        <taxon>Ascodesmidaceae</taxon>
        <taxon>Ascodesmis</taxon>
    </lineage>
</organism>
<gene>
    <name evidence="8" type="ORF">EX30DRAFT_343926</name>
</gene>
<evidence type="ECO:0000256" key="1">
    <source>
        <dbReference type="ARBA" id="ARBA00004173"/>
    </source>
</evidence>
<evidence type="ECO:0000256" key="2">
    <source>
        <dbReference type="ARBA" id="ARBA00010901"/>
    </source>
</evidence>
<evidence type="ECO:0000256" key="3">
    <source>
        <dbReference type="ARBA" id="ARBA00022946"/>
    </source>
</evidence>
<dbReference type="OrthoDB" id="5532350at2759"/>
<evidence type="ECO:0000256" key="5">
    <source>
        <dbReference type="ARBA" id="ARBA00023128"/>
    </source>
</evidence>
<dbReference type="STRING" id="341454.A0A4S2ML36"/>
<dbReference type="GO" id="GO:0042030">
    <property type="term" value="F:ATPase inhibitor activity"/>
    <property type="evidence" value="ECO:0007669"/>
    <property type="project" value="InterPro"/>
</dbReference>
<dbReference type="PANTHER" id="PTHR48417:SF1">
    <property type="entry name" value="ATP SYNTHASE F1 SUBUNIT EPSILON"/>
    <property type="match status" value="1"/>
</dbReference>
<protein>
    <recommendedName>
        <fullName evidence="6">ATPase inhibitor, mitochondrial</fullName>
    </recommendedName>
</protein>
<proteinExistence type="inferred from homology"/>
<dbReference type="Pfam" id="PF04568">
    <property type="entry name" value="IATP"/>
    <property type="match status" value="1"/>
</dbReference>
<accession>A0A4S2ML36</accession>
<dbReference type="AlphaFoldDB" id="A0A4S2ML36"/>
<evidence type="ECO:0000256" key="7">
    <source>
        <dbReference type="SAM" id="MobiDB-lite"/>
    </source>
</evidence>
<sequence>MLRTVITRTARPVVGSTTPLMSVRHSSGEGATGSGFSRPGGMASGDSFTRREKAAEDMYVHEIEKGKLKALKEKLQKQRQHLDELDKHIDELTKSQGGEKN</sequence>
<keyword evidence="4" id="KW-0175">Coiled coil</keyword>
<feature type="region of interest" description="Disordered" evidence="7">
    <location>
        <begin position="77"/>
        <end position="101"/>
    </location>
</feature>
<comment type="function">
    <text evidence="6">Inhibits the enzyme activity of ATPase.</text>
</comment>
<keyword evidence="5" id="KW-0496">Mitochondrion</keyword>
<dbReference type="Gene3D" id="1.20.5.500">
    <property type="entry name" value="Single helix bin"/>
    <property type="match status" value="1"/>
</dbReference>